<dbReference type="GO" id="GO:0006338">
    <property type="term" value="P:chromatin remodeling"/>
    <property type="evidence" value="ECO:0007669"/>
    <property type="project" value="TreeGrafter"/>
</dbReference>
<feature type="coiled-coil region" evidence="3">
    <location>
        <begin position="97"/>
        <end position="163"/>
    </location>
</feature>
<dbReference type="GO" id="GO:0005634">
    <property type="term" value="C:nucleus"/>
    <property type="evidence" value="ECO:0007669"/>
    <property type="project" value="TreeGrafter"/>
</dbReference>
<evidence type="ECO:0000256" key="2">
    <source>
        <dbReference type="PROSITE-ProRule" id="PRU00035"/>
    </source>
</evidence>
<gene>
    <name evidence="5" type="ORF">RclHR1_13220002</name>
</gene>
<dbReference type="EMBL" id="BEXD01000361">
    <property type="protein sequence ID" value="GBB86801.1"/>
    <property type="molecule type" value="Genomic_DNA"/>
</dbReference>
<dbReference type="InterPro" id="IPR036427">
    <property type="entry name" value="Bromodomain-like_sf"/>
</dbReference>
<comment type="caution">
    <text evidence="5">The sequence shown here is derived from an EMBL/GenBank/DDBJ whole genome shotgun (WGS) entry which is preliminary data.</text>
</comment>
<name>A0A2Z6QPY9_9GLOM</name>
<dbReference type="SMART" id="SM00297">
    <property type="entry name" value="BROMO"/>
    <property type="match status" value="1"/>
</dbReference>
<evidence type="ECO:0000256" key="3">
    <source>
        <dbReference type="SAM" id="Coils"/>
    </source>
</evidence>
<organism evidence="5 6">
    <name type="scientific">Rhizophagus clarus</name>
    <dbReference type="NCBI Taxonomy" id="94130"/>
    <lineage>
        <taxon>Eukaryota</taxon>
        <taxon>Fungi</taxon>
        <taxon>Fungi incertae sedis</taxon>
        <taxon>Mucoromycota</taxon>
        <taxon>Glomeromycotina</taxon>
        <taxon>Glomeromycetes</taxon>
        <taxon>Glomerales</taxon>
        <taxon>Glomeraceae</taxon>
        <taxon>Rhizophagus</taxon>
    </lineage>
</organism>
<dbReference type="PANTHER" id="PTHR22880">
    <property type="entry name" value="FALZ-RELATED BROMODOMAIN-CONTAINING PROTEINS"/>
    <property type="match status" value="1"/>
</dbReference>
<dbReference type="PROSITE" id="PS50014">
    <property type="entry name" value="BROMODOMAIN_2"/>
    <property type="match status" value="1"/>
</dbReference>
<dbReference type="Gene3D" id="1.20.920.10">
    <property type="entry name" value="Bromodomain-like"/>
    <property type="match status" value="1"/>
</dbReference>
<dbReference type="Proteomes" id="UP000247702">
    <property type="component" value="Unassembled WGS sequence"/>
</dbReference>
<feature type="domain" description="Bromo" evidence="4">
    <location>
        <begin position="331"/>
        <end position="392"/>
    </location>
</feature>
<keyword evidence="6" id="KW-1185">Reference proteome</keyword>
<reference evidence="5 6" key="1">
    <citation type="submission" date="2017-11" db="EMBL/GenBank/DDBJ databases">
        <title>The genome of Rhizophagus clarus HR1 reveals common genetic basis of auxotrophy among arbuscular mycorrhizal fungi.</title>
        <authorList>
            <person name="Kobayashi Y."/>
        </authorList>
    </citation>
    <scope>NUCLEOTIDE SEQUENCE [LARGE SCALE GENOMIC DNA]</scope>
    <source>
        <strain evidence="5 6">HR1</strain>
    </source>
</reference>
<dbReference type="Pfam" id="PF00439">
    <property type="entry name" value="Bromodomain"/>
    <property type="match status" value="1"/>
</dbReference>
<dbReference type="GO" id="GO:0000785">
    <property type="term" value="C:chromatin"/>
    <property type="evidence" value="ECO:0007669"/>
    <property type="project" value="TreeGrafter"/>
</dbReference>
<evidence type="ECO:0000313" key="6">
    <source>
        <dbReference type="Proteomes" id="UP000247702"/>
    </source>
</evidence>
<proteinExistence type="predicted"/>
<keyword evidence="3" id="KW-0175">Coiled coil</keyword>
<protein>
    <recommendedName>
        <fullName evidence="4">Bromo domain-containing protein</fullName>
    </recommendedName>
</protein>
<evidence type="ECO:0000313" key="5">
    <source>
        <dbReference type="EMBL" id="GBB86801.1"/>
    </source>
</evidence>
<dbReference type="SUPFAM" id="SSF47370">
    <property type="entry name" value="Bromodomain"/>
    <property type="match status" value="1"/>
</dbReference>
<dbReference type="GO" id="GO:0006355">
    <property type="term" value="P:regulation of DNA-templated transcription"/>
    <property type="evidence" value="ECO:0007669"/>
    <property type="project" value="TreeGrafter"/>
</dbReference>
<accession>A0A2Z6QPY9</accession>
<dbReference type="InterPro" id="IPR050935">
    <property type="entry name" value="Bromo_chromatin_reader"/>
</dbReference>
<evidence type="ECO:0000259" key="4">
    <source>
        <dbReference type="PROSITE" id="PS50014"/>
    </source>
</evidence>
<dbReference type="PANTHER" id="PTHR22880:SF225">
    <property type="entry name" value="BROMODOMAIN-CONTAINING PROTEIN BET-1-RELATED"/>
    <property type="match status" value="1"/>
</dbReference>
<keyword evidence="1 2" id="KW-0103">Bromodomain</keyword>
<dbReference type="InterPro" id="IPR001487">
    <property type="entry name" value="Bromodomain"/>
</dbReference>
<dbReference type="PRINTS" id="PR00503">
    <property type="entry name" value="BROMODOMAIN"/>
</dbReference>
<evidence type="ECO:0000256" key="1">
    <source>
        <dbReference type="ARBA" id="ARBA00023117"/>
    </source>
</evidence>
<dbReference type="AlphaFoldDB" id="A0A2Z6QPY9"/>
<sequence length="420" mass="50225">MDKLNNIDETNNMEVEFNNYINELNNIDELNNAVELDNTSEFNIELDNTNEFNIELDNSNEFNIELDNSNQFNIELDNSNEFNIDELFNNINELNNINNTDDNMDELNNYFDELDNMGEINDINELSNIDGLDNNMDEINNSADELSNTDDETDNELESYLDELSMNISGRYLNQFFSQYIQMSTVTNKYLGQDILIFYIKEKHTNSSYYEFLILHHDVIFISSLSFISSISFSNWKTFDDYWTQKFLEEIEKSKLNKKNTFDVLKQKINTEHLQYENFFQIYWQRIIKKYKKENLIPDATYTKKTIKIHGLPKVIEPNLLFCYKILCELIMKPYSFPFYKYTKEVNPDYFDIIDNPIDLFTIKSKLENNQYSDAEKFKKDIDLLFDNNSIYYNINGSEFYNLTIMFKKAFNMKWNKKYR</sequence>